<dbReference type="InterPro" id="IPR017896">
    <property type="entry name" value="4Fe4S_Fe-S-bd"/>
</dbReference>
<gene>
    <name evidence="10" type="ordered locus">Desca_2376</name>
</gene>
<keyword evidence="5" id="KW-0274">FAD</keyword>
<dbReference type="GO" id="GO:0046872">
    <property type="term" value="F:metal ion binding"/>
    <property type="evidence" value="ECO:0007669"/>
    <property type="project" value="UniProtKB-KW"/>
</dbReference>
<keyword evidence="3" id="KW-0004">4Fe-4S</keyword>
<feature type="domain" description="4Fe-4S ferredoxin-type" evidence="9">
    <location>
        <begin position="96"/>
        <end position="126"/>
    </location>
</feature>
<dbReference type="KEGG" id="dca:Desca_2376"/>
<evidence type="ECO:0000256" key="3">
    <source>
        <dbReference type="ARBA" id="ARBA00022485"/>
    </source>
</evidence>
<dbReference type="GO" id="GO:0051539">
    <property type="term" value="F:4 iron, 4 sulfur cluster binding"/>
    <property type="evidence" value="ECO:0007669"/>
    <property type="project" value="UniProtKB-KW"/>
</dbReference>
<comment type="similarity">
    <text evidence="2">Belongs to the HdrA family.</text>
</comment>
<keyword evidence="4" id="KW-0479">Metal-binding</keyword>
<evidence type="ECO:0000256" key="5">
    <source>
        <dbReference type="ARBA" id="ARBA00022827"/>
    </source>
</evidence>
<dbReference type="Proteomes" id="UP000009226">
    <property type="component" value="Chromosome"/>
</dbReference>
<dbReference type="PANTHER" id="PTHR43498:SF1">
    <property type="entry name" value="COB--COM HETERODISULFIDE REDUCTASE IRON-SULFUR SUBUNIT A"/>
    <property type="match status" value="1"/>
</dbReference>
<dbReference type="Pfam" id="PF12831">
    <property type="entry name" value="FAD_oxidored"/>
    <property type="match status" value="1"/>
</dbReference>
<comment type="cofactor">
    <cofactor evidence="1">
        <name>FAD</name>
        <dbReference type="ChEBI" id="CHEBI:57692"/>
    </cofactor>
</comment>
<evidence type="ECO:0000313" key="10">
    <source>
        <dbReference type="EMBL" id="AEF95211.1"/>
    </source>
</evidence>
<dbReference type="Pfam" id="PF12837">
    <property type="entry name" value="Fer4_6"/>
    <property type="match status" value="1"/>
</dbReference>
<dbReference type="RefSeq" id="WP_003539988.1">
    <property type="nucleotide sequence ID" value="NC_015565.1"/>
</dbReference>
<keyword evidence="6" id="KW-0560">Oxidoreductase</keyword>
<dbReference type="eggNOG" id="COG1148">
    <property type="taxonomic scope" value="Bacteria"/>
</dbReference>
<dbReference type="Gene3D" id="3.40.50.720">
    <property type="entry name" value="NAD(P)-binding Rossmann-like Domain"/>
    <property type="match status" value="1"/>
</dbReference>
<dbReference type="Gene3D" id="3.30.70.20">
    <property type="match status" value="1"/>
</dbReference>
<accession>F6B3Q2</accession>
<dbReference type="PANTHER" id="PTHR43498">
    <property type="entry name" value="FERREDOXIN:COB-COM HETERODISULFIDE REDUCTASE SUBUNIT A"/>
    <property type="match status" value="1"/>
</dbReference>
<evidence type="ECO:0000256" key="2">
    <source>
        <dbReference type="ARBA" id="ARBA00006561"/>
    </source>
</evidence>
<name>F6B3Q2_DESCC</name>
<feature type="domain" description="4Fe-4S ferredoxin-type" evidence="9">
    <location>
        <begin position="143"/>
        <end position="174"/>
    </location>
</feature>
<dbReference type="PROSITE" id="PS00198">
    <property type="entry name" value="4FE4S_FER_1"/>
    <property type="match status" value="1"/>
</dbReference>
<sequence precursor="true">MANKSILVVGGGISGITAAVEAAEVGYEVFLVEKNSYLGGKVAQINEYFPKLCPPNCGLEINFQRIKKNPKIRVITLAEVENISGQEGNFDVTIKIKPRYVADNCTGCGKCAEVCPVERANDFNFGLDKTKAAYLAHPFAFPMKYVIDDTACTGASCGKCVEACEVKAIDLGMKAKTMNLNVGAIIWATGWDSYPIEKLSNYGSGTVTNAISNIMMERLAALTGPTNGKIVRPSDGKEPKNIAFVQCAGSRDENHQKACSSVCCMASLKQITYVKKQYPDAKVTIYYMDIRAMGKYEDFYNKVQEYDITMIKGKPSEIKEDPETKDVIVLAENQLTQEITELKYDMVVLATGMAPATATAQVPAAAAYDVDGFLVNSPEAPGIYGAGCVAKPGDVASSVQSATGAVIKAIQSTVRG</sequence>
<dbReference type="EMBL" id="CP002736">
    <property type="protein sequence ID" value="AEF95211.1"/>
    <property type="molecule type" value="Genomic_DNA"/>
</dbReference>
<reference evidence="10 11" key="1">
    <citation type="submission" date="2011-05" db="EMBL/GenBank/DDBJ databases">
        <title>Complete sequence of Desulfotomaculum carboxydivorans CO-1-SRB.</title>
        <authorList>
            <consortium name="US DOE Joint Genome Institute"/>
            <person name="Lucas S."/>
            <person name="Han J."/>
            <person name="Lapidus A."/>
            <person name="Cheng J.-F."/>
            <person name="Goodwin L."/>
            <person name="Pitluck S."/>
            <person name="Peters L."/>
            <person name="Mikhailova N."/>
            <person name="Lu M."/>
            <person name="Han C."/>
            <person name="Tapia R."/>
            <person name="Land M."/>
            <person name="Hauser L."/>
            <person name="Kyrpides N."/>
            <person name="Ivanova N."/>
            <person name="Pagani I."/>
            <person name="Stams A."/>
            <person name="Plugge C."/>
            <person name="Muyzer G."/>
            <person name="Kuever J."/>
            <person name="Parshina S."/>
            <person name="Ivanova A."/>
            <person name="Nazina T."/>
            <person name="Woyke T."/>
        </authorList>
    </citation>
    <scope>NUCLEOTIDE SEQUENCE [LARGE SCALE GENOMIC DNA]</scope>
    <source>
        <strain evidence="11">DSM 14880 / VKM B-2319 / CO-1-SRB</strain>
    </source>
</reference>
<evidence type="ECO:0000256" key="1">
    <source>
        <dbReference type="ARBA" id="ARBA00001974"/>
    </source>
</evidence>
<keyword evidence="5" id="KW-0285">Flavoprotein</keyword>
<proteinExistence type="inferred from homology"/>
<dbReference type="GO" id="GO:0016491">
    <property type="term" value="F:oxidoreductase activity"/>
    <property type="evidence" value="ECO:0007669"/>
    <property type="project" value="UniProtKB-KW"/>
</dbReference>
<evidence type="ECO:0000313" key="11">
    <source>
        <dbReference type="Proteomes" id="UP000009226"/>
    </source>
</evidence>
<keyword evidence="7" id="KW-0408">Iron</keyword>
<dbReference type="AlphaFoldDB" id="F6B3Q2"/>
<dbReference type="PROSITE" id="PS51379">
    <property type="entry name" value="4FE4S_FER_2"/>
    <property type="match status" value="2"/>
</dbReference>
<evidence type="ECO:0000259" key="9">
    <source>
        <dbReference type="PROSITE" id="PS51379"/>
    </source>
</evidence>
<keyword evidence="8" id="KW-0411">Iron-sulfur</keyword>
<dbReference type="HOGENOM" id="CLU_020302_1_0_9"/>
<dbReference type="InterPro" id="IPR039650">
    <property type="entry name" value="HdrA-like"/>
</dbReference>
<evidence type="ECO:0000256" key="6">
    <source>
        <dbReference type="ARBA" id="ARBA00023002"/>
    </source>
</evidence>
<evidence type="ECO:0000256" key="8">
    <source>
        <dbReference type="ARBA" id="ARBA00023014"/>
    </source>
</evidence>
<keyword evidence="11" id="KW-1185">Reference proteome</keyword>
<dbReference type="InterPro" id="IPR036188">
    <property type="entry name" value="FAD/NAD-bd_sf"/>
</dbReference>
<protein>
    <submittedName>
        <fullName evidence="10">FAD dependent oxidoreductase</fullName>
    </submittedName>
</protein>
<dbReference type="SUPFAM" id="SSF51905">
    <property type="entry name" value="FAD/NAD(P)-binding domain"/>
    <property type="match status" value="1"/>
</dbReference>
<dbReference type="STRING" id="868595.Desca_2376"/>
<dbReference type="PRINTS" id="PR00368">
    <property type="entry name" value="FADPNR"/>
</dbReference>
<dbReference type="InterPro" id="IPR017900">
    <property type="entry name" value="4Fe4S_Fe_S_CS"/>
</dbReference>
<evidence type="ECO:0000256" key="4">
    <source>
        <dbReference type="ARBA" id="ARBA00022723"/>
    </source>
</evidence>
<evidence type="ECO:0000256" key="7">
    <source>
        <dbReference type="ARBA" id="ARBA00023004"/>
    </source>
</evidence>
<organism evidence="10 11">
    <name type="scientific">Desulfotomaculum nigrificans (strain DSM 14880 / VKM B-2319 / CO-1-SRB)</name>
    <name type="common">Desulfotomaculum carboxydivorans</name>
    <dbReference type="NCBI Taxonomy" id="868595"/>
    <lineage>
        <taxon>Bacteria</taxon>
        <taxon>Bacillati</taxon>
        <taxon>Bacillota</taxon>
        <taxon>Clostridia</taxon>
        <taxon>Eubacteriales</taxon>
        <taxon>Desulfotomaculaceae</taxon>
        <taxon>Desulfotomaculum</taxon>
    </lineage>
</organism>
<dbReference type="Gene3D" id="3.50.50.60">
    <property type="entry name" value="FAD/NAD(P)-binding domain"/>
    <property type="match status" value="1"/>
</dbReference>